<accession>A0A075AJ92</accession>
<dbReference type="GeneID" id="20315254"/>
<protein>
    <submittedName>
        <fullName evidence="1">Uncharacterized protein</fullName>
    </submittedName>
</protein>
<dbReference type="OrthoDB" id="10543037at2759"/>
<dbReference type="Proteomes" id="UP000054324">
    <property type="component" value="Unassembled WGS sequence"/>
</dbReference>
<dbReference type="KEGG" id="ovi:T265_01066"/>
<reference evidence="1 2" key="1">
    <citation type="submission" date="2013-11" db="EMBL/GenBank/DDBJ databases">
        <title>Opisthorchis viverrini - life in the bile duct.</title>
        <authorList>
            <person name="Young N.D."/>
            <person name="Nagarajan N."/>
            <person name="Lin S.J."/>
            <person name="Korhonen P.K."/>
            <person name="Jex A.R."/>
            <person name="Hall R.S."/>
            <person name="Safavi-Hemami H."/>
            <person name="Kaewkong W."/>
            <person name="Bertrand D."/>
            <person name="Gao S."/>
            <person name="Seet Q."/>
            <person name="Wongkham S."/>
            <person name="Teh B.T."/>
            <person name="Wongkham C."/>
            <person name="Intapan P.M."/>
            <person name="Maleewong W."/>
            <person name="Yang X."/>
            <person name="Hu M."/>
            <person name="Wang Z."/>
            <person name="Hofmann A."/>
            <person name="Sternberg P.W."/>
            <person name="Tan P."/>
            <person name="Wang J."/>
            <person name="Gasser R.B."/>
        </authorList>
    </citation>
    <scope>NUCLEOTIDE SEQUENCE [LARGE SCALE GENOMIC DNA]</scope>
</reference>
<sequence>MISGTVFKSVLRIPDGTTRLPSPKILKPSHTFLSLWIPGTTVINGRIGKRLSTDTVNIELTLASQVVQNHPNAVADLVCLLCSETQRVFLNFPAYSLTVAQIQATATKQLHNFRNRSHFSGAAKRIYAKTYYSHVSSISSITVTHLLPLKILRMPSIFIHLRQIGFGSASTRLLLLRGQACGRPKPKFLINRKARMSTVHQHKRGLACG</sequence>
<dbReference type="AlphaFoldDB" id="A0A075AJ92"/>
<proteinExistence type="predicted"/>
<gene>
    <name evidence="1" type="ORF">T265_01066</name>
</gene>
<dbReference type="RefSeq" id="XP_009163273.1">
    <property type="nucleotide sequence ID" value="XM_009165009.1"/>
</dbReference>
<dbReference type="CTD" id="20315254"/>
<evidence type="ECO:0000313" key="1">
    <source>
        <dbReference type="EMBL" id="KER32979.1"/>
    </source>
</evidence>
<organism evidence="1 2">
    <name type="scientific">Opisthorchis viverrini</name>
    <name type="common">Southeast Asian liver fluke</name>
    <dbReference type="NCBI Taxonomy" id="6198"/>
    <lineage>
        <taxon>Eukaryota</taxon>
        <taxon>Metazoa</taxon>
        <taxon>Spiralia</taxon>
        <taxon>Lophotrochozoa</taxon>
        <taxon>Platyhelminthes</taxon>
        <taxon>Trematoda</taxon>
        <taxon>Digenea</taxon>
        <taxon>Opisthorchiida</taxon>
        <taxon>Opisthorchiata</taxon>
        <taxon>Opisthorchiidae</taxon>
        <taxon>Opisthorchis</taxon>
    </lineage>
</organism>
<name>A0A075AJ92_OPIVI</name>
<keyword evidence="2" id="KW-1185">Reference proteome</keyword>
<dbReference type="EMBL" id="KL596629">
    <property type="protein sequence ID" value="KER32979.1"/>
    <property type="molecule type" value="Genomic_DNA"/>
</dbReference>
<evidence type="ECO:0000313" key="2">
    <source>
        <dbReference type="Proteomes" id="UP000054324"/>
    </source>
</evidence>